<dbReference type="PANTHER" id="PTHR33376">
    <property type="match status" value="1"/>
</dbReference>
<feature type="chain" id="PRO_5046752118" evidence="4">
    <location>
        <begin position="23"/>
        <end position="328"/>
    </location>
</feature>
<gene>
    <name evidence="5" type="primary">dctP</name>
    <name evidence="5" type="ORF">ACFOMH_07010</name>
</gene>
<proteinExistence type="predicted"/>
<dbReference type="RefSeq" id="WP_377743507.1">
    <property type="nucleotide sequence ID" value="NZ_JBHRXJ010000004.1"/>
</dbReference>
<dbReference type="PIRSF" id="PIRSF006470">
    <property type="entry name" value="DctB"/>
    <property type="match status" value="1"/>
</dbReference>
<dbReference type="PANTHER" id="PTHR33376:SF3">
    <property type="entry name" value="C4-DICARBOXYLATE-BINDING PROTEIN"/>
    <property type="match status" value="1"/>
</dbReference>
<keyword evidence="6" id="KW-1185">Reference proteome</keyword>
<dbReference type="InterPro" id="IPR004682">
    <property type="entry name" value="TRAP_DctP"/>
</dbReference>
<sequence length="328" mass="35516">MKTKVALPLAAMMLAAWSGAAAAETTIRFAHMNSPSHPVNEGGKQMAAAVAERTGGEIKIELYPSGQLGENSQVTEQISLGGDIIGQVGVGTIADYVPDFSIIIYPFLYPDYDAAKTFLKSDLIKDLEQQAAEKANARVLCYLHFGVRDLYTRDKEVRGPEDSKGLSIRVQPVTMYTEMVEKVFGGAPTPMPWPEAYSALAQGVIDAAEAPPNAILDQKHYEHAKYLSQTNHILDISPLVMSQSQFASLTPEQQTILQEEADRACETMSQLSLASYEAGITELAGHGMTIISDVDREAFAARAGAIADAFPEWSDGLYDRARAIITGN</sequence>
<comment type="subcellular location">
    <subcellularLocation>
        <location evidence="1">Periplasm</location>
    </subcellularLocation>
</comment>
<evidence type="ECO:0000256" key="2">
    <source>
        <dbReference type="ARBA" id="ARBA00022729"/>
    </source>
</evidence>
<dbReference type="InterPro" id="IPR018389">
    <property type="entry name" value="DctP_fam"/>
</dbReference>
<comment type="caution">
    <text evidence="5">The sequence shown here is derived from an EMBL/GenBank/DDBJ whole genome shotgun (WGS) entry which is preliminary data.</text>
</comment>
<protein>
    <submittedName>
        <fullName evidence="5">TRAP transporter substrate-binding protein DctP</fullName>
    </submittedName>
</protein>
<dbReference type="NCBIfam" id="NF037995">
    <property type="entry name" value="TRAP_S1"/>
    <property type="match status" value="1"/>
</dbReference>
<accession>A0ABV7R3M8</accession>
<name>A0ABV7R3M8_9RHOB</name>
<evidence type="ECO:0000256" key="4">
    <source>
        <dbReference type="SAM" id="SignalP"/>
    </source>
</evidence>
<dbReference type="Gene3D" id="3.40.190.170">
    <property type="entry name" value="Bacterial extracellular solute-binding protein, family 7"/>
    <property type="match status" value="1"/>
</dbReference>
<feature type="signal peptide" evidence="4">
    <location>
        <begin position="1"/>
        <end position="22"/>
    </location>
</feature>
<evidence type="ECO:0000313" key="5">
    <source>
        <dbReference type="EMBL" id="MFC3527924.1"/>
    </source>
</evidence>
<evidence type="ECO:0000313" key="6">
    <source>
        <dbReference type="Proteomes" id="UP001595721"/>
    </source>
</evidence>
<dbReference type="InterPro" id="IPR038404">
    <property type="entry name" value="TRAP_DctP_sf"/>
</dbReference>
<organism evidence="5 6">
    <name type="scientific">Paracoccus mangrovi</name>
    <dbReference type="NCBI Taxonomy" id="1715645"/>
    <lineage>
        <taxon>Bacteria</taxon>
        <taxon>Pseudomonadati</taxon>
        <taxon>Pseudomonadota</taxon>
        <taxon>Alphaproteobacteria</taxon>
        <taxon>Rhodobacterales</taxon>
        <taxon>Paracoccaceae</taxon>
        <taxon>Paracoccus</taxon>
    </lineage>
</organism>
<dbReference type="Pfam" id="PF03480">
    <property type="entry name" value="DctP"/>
    <property type="match status" value="1"/>
</dbReference>
<evidence type="ECO:0000256" key="3">
    <source>
        <dbReference type="ARBA" id="ARBA00022764"/>
    </source>
</evidence>
<reference evidence="6" key="1">
    <citation type="journal article" date="2019" name="Int. J. Syst. Evol. Microbiol.">
        <title>The Global Catalogue of Microorganisms (GCM) 10K type strain sequencing project: providing services to taxonomists for standard genome sequencing and annotation.</title>
        <authorList>
            <consortium name="The Broad Institute Genomics Platform"/>
            <consortium name="The Broad Institute Genome Sequencing Center for Infectious Disease"/>
            <person name="Wu L."/>
            <person name="Ma J."/>
        </authorList>
    </citation>
    <scope>NUCLEOTIDE SEQUENCE [LARGE SCALE GENOMIC DNA]</scope>
    <source>
        <strain evidence="6">KCTC 42899</strain>
    </source>
</reference>
<dbReference type="Proteomes" id="UP001595721">
    <property type="component" value="Unassembled WGS sequence"/>
</dbReference>
<keyword evidence="2 4" id="KW-0732">Signal</keyword>
<evidence type="ECO:0000256" key="1">
    <source>
        <dbReference type="ARBA" id="ARBA00004418"/>
    </source>
</evidence>
<keyword evidence="3" id="KW-0574">Periplasm</keyword>
<dbReference type="EMBL" id="JBHRXJ010000004">
    <property type="protein sequence ID" value="MFC3527924.1"/>
    <property type="molecule type" value="Genomic_DNA"/>
</dbReference>